<feature type="transmembrane region" description="Helical" evidence="16">
    <location>
        <begin position="103"/>
        <end position="125"/>
    </location>
</feature>
<feature type="transmembrane region" description="Helical" evidence="16">
    <location>
        <begin position="145"/>
        <end position="164"/>
    </location>
</feature>
<comment type="catalytic activity">
    <reaction evidence="1 16 17">
        <text>a 1,2-diacyl-sn-glycero-3-phosphate + CTP + H(+) = a CDP-1,2-diacyl-sn-glycerol + diphosphate</text>
        <dbReference type="Rhea" id="RHEA:16229"/>
        <dbReference type="ChEBI" id="CHEBI:15378"/>
        <dbReference type="ChEBI" id="CHEBI:33019"/>
        <dbReference type="ChEBI" id="CHEBI:37563"/>
        <dbReference type="ChEBI" id="CHEBI:58332"/>
        <dbReference type="ChEBI" id="CHEBI:58608"/>
        <dbReference type="EC" id="2.7.7.41"/>
    </reaction>
</comment>
<dbReference type="GO" id="GO:0004605">
    <property type="term" value="F:phosphatidate cytidylyltransferase activity"/>
    <property type="evidence" value="ECO:0007669"/>
    <property type="project" value="UniProtKB-UniRule"/>
</dbReference>
<keyword evidence="8 16" id="KW-0808">Transferase</keyword>
<dbReference type="PANTHER" id="PTHR13773">
    <property type="entry name" value="PHOSPHATIDATE CYTIDYLYLTRANSFERASE"/>
    <property type="match status" value="1"/>
</dbReference>
<feature type="transmembrane region" description="Helical" evidence="16">
    <location>
        <begin position="176"/>
        <end position="195"/>
    </location>
</feature>
<dbReference type="PIRSF" id="PIRSF018269">
    <property type="entry name" value="PC_trans_euk"/>
    <property type="match status" value="1"/>
</dbReference>
<protein>
    <recommendedName>
        <fullName evidence="6 16">Phosphatidate cytidylyltransferase</fullName>
        <ecNumber evidence="6 16">2.7.7.41</ecNumber>
    </recommendedName>
</protein>
<dbReference type="InterPro" id="IPR000374">
    <property type="entry name" value="PC_trans"/>
</dbReference>
<evidence type="ECO:0000256" key="4">
    <source>
        <dbReference type="ARBA" id="ARBA00005189"/>
    </source>
</evidence>
<gene>
    <name evidence="19" type="ORF">ASTO00021_LOCUS19518</name>
</gene>
<dbReference type="InterPro" id="IPR016720">
    <property type="entry name" value="PC_Trfase_euk"/>
</dbReference>
<feature type="region of interest" description="Disordered" evidence="18">
    <location>
        <begin position="1"/>
        <end position="26"/>
    </location>
</feature>
<keyword evidence="14 16" id="KW-0594">Phospholipid biosynthesis</keyword>
<evidence type="ECO:0000256" key="17">
    <source>
        <dbReference type="RuleBase" id="RU003938"/>
    </source>
</evidence>
<evidence type="ECO:0000256" key="5">
    <source>
        <dbReference type="ARBA" id="ARBA00010185"/>
    </source>
</evidence>
<evidence type="ECO:0000256" key="12">
    <source>
        <dbReference type="ARBA" id="ARBA00023098"/>
    </source>
</evidence>
<evidence type="ECO:0000256" key="8">
    <source>
        <dbReference type="ARBA" id="ARBA00022679"/>
    </source>
</evidence>
<evidence type="ECO:0000313" key="19">
    <source>
        <dbReference type="EMBL" id="CAE0449545.1"/>
    </source>
</evidence>
<evidence type="ECO:0000256" key="2">
    <source>
        <dbReference type="ARBA" id="ARBA00004141"/>
    </source>
</evidence>
<evidence type="ECO:0000256" key="16">
    <source>
        <dbReference type="PIRNR" id="PIRNR018269"/>
    </source>
</evidence>
<feature type="compositionally biased region" description="Basic and acidic residues" evidence="18">
    <location>
        <begin position="1"/>
        <end position="10"/>
    </location>
</feature>
<dbReference type="EC" id="2.7.7.41" evidence="6 16"/>
<keyword evidence="11 16" id="KW-1133">Transmembrane helix</keyword>
<dbReference type="EMBL" id="HBIN01028726">
    <property type="protein sequence ID" value="CAE0449545.1"/>
    <property type="molecule type" value="Transcribed_RNA"/>
</dbReference>
<dbReference type="PROSITE" id="PS01315">
    <property type="entry name" value="CDS"/>
    <property type="match status" value="1"/>
</dbReference>
<evidence type="ECO:0000256" key="13">
    <source>
        <dbReference type="ARBA" id="ARBA00023136"/>
    </source>
</evidence>
<accession>A0A7S3V3L3</accession>
<comment type="similarity">
    <text evidence="5 16 17">Belongs to the CDS family.</text>
</comment>
<evidence type="ECO:0000256" key="10">
    <source>
        <dbReference type="ARBA" id="ARBA00022695"/>
    </source>
</evidence>
<keyword evidence="7 16" id="KW-0444">Lipid biosynthesis</keyword>
<dbReference type="AlphaFoldDB" id="A0A7S3V3L3"/>
<evidence type="ECO:0000256" key="6">
    <source>
        <dbReference type="ARBA" id="ARBA00012487"/>
    </source>
</evidence>
<evidence type="ECO:0000256" key="7">
    <source>
        <dbReference type="ARBA" id="ARBA00022516"/>
    </source>
</evidence>
<keyword evidence="15 16" id="KW-1208">Phospholipid metabolism</keyword>
<evidence type="ECO:0000256" key="18">
    <source>
        <dbReference type="SAM" id="MobiDB-lite"/>
    </source>
</evidence>
<feature type="compositionally biased region" description="Low complexity" evidence="18">
    <location>
        <begin position="11"/>
        <end position="24"/>
    </location>
</feature>
<reference evidence="19" key="1">
    <citation type="submission" date="2021-01" db="EMBL/GenBank/DDBJ databases">
        <authorList>
            <person name="Corre E."/>
            <person name="Pelletier E."/>
            <person name="Niang G."/>
            <person name="Scheremetjew M."/>
            <person name="Finn R."/>
            <person name="Kale V."/>
            <person name="Holt S."/>
            <person name="Cochrane G."/>
            <person name="Meng A."/>
            <person name="Brown T."/>
            <person name="Cohen L."/>
        </authorList>
    </citation>
    <scope>NUCLEOTIDE SEQUENCE</scope>
    <source>
        <strain evidence="19">GSBS06</strain>
    </source>
</reference>
<evidence type="ECO:0000256" key="9">
    <source>
        <dbReference type="ARBA" id="ARBA00022692"/>
    </source>
</evidence>
<keyword evidence="10 16" id="KW-0548">Nucleotidyltransferase</keyword>
<evidence type="ECO:0000256" key="3">
    <source>
        <dbReference type="ARBA" id="ARBA00005119"/>
    </source>
</evidence>
<sequence>MTERKLKEYDSSSSSQSDGDSSQGETAPVTLLVDQTPKNKWMGFITRASWSLLMIFSFLFIVVYLQQAGCAILVFVIQAAMYKELIQIGRRPQREAELPGFKFLYWWWFFVCSLIVYGTTLEPHFLMHTLRHRLGFKLSKHLQYYWLYSFSLYAIGLVLFVISLKKRHYKYQFKRFALCHVVLLLVVTQSCFIVVNMFEGLIWFLLPCALVIANDIWAYIFGFFLGRTPLIRLSPKKTWEGFLGGMFATFFFGLLLSRFFSRFQLMTCPKMGFRLEYWPKCEINPVYQLAPIEQVIGTRLASLLPSSLQGVQMEPMDKHTLWLSLFASLIAPFGGFFASGFKRAFKIKDFGTAIPGHGGFVDRMDCQIMMGMFTFAYYQSWIAQDGNTNPDQVLRLLNLLSGEEQLVVYNQIQEYLAGEGLL</sequence>
<comment type="subcellular location">
    <subcellularLocation>
        <location evidence="2">Membrane</location>
        <topology evidence="2">Multi-pass membrane protein</topology>
    </subcellularLocation>
</comment>
<evidence type="ECO:0000256" key="15">
    <source>
        <dbReference type="ARBA" id="ARBA00023264"/>
    </source>
</evidence>
<keyword evidence="9 16" id="KW-0812">Transmembrane</keyword>
<evidence type="ECO:0000256" key="11">
    <source>
        <dbReference type="ARBA" id="ARBA00022989"/>
    </source>
</evidence>
<name>A0A7S3V3L3_9STRA</name>
<comment type="pathway">
    <text evidence="4">Lipid metabolism.</text>
</comment>
<dbReference type="Pfam" id="PF01148">
    <property type="entry name" value="CTP_transf_1"/>
    <property type="match status" value="1"/>
</dbReference>
<organism evidence="19">
    <name type="scientific">Aplanochytrium stocchinoi</name>
    <dbReference type="NCBI Taxonomy" id="215587"/>
    <lineage>
        <taxon>Eukaryota</taxon>
        <taxon>Sar</taxon>
        <taxon>Stramenopiles</taxon>
        <taxon>Bigyra</taxon>
        <taxon>Labyrinthulomycetes</taxon>
        <taxon>Thraustochytrida</taxon>
        <taxon>Thraustochytriidae</taxon>
        <taxon>Aplanochytrium</taxon>
    </lineage>
</organism>
<feature type="transmembrane region" description="Helical" evidence="16">
    <location>
        <begin position="50"/>
        <end position="82"/>
    </location>
</feature>
<evidence type="ECO:0000256" key="14">
    <source>
        <dbReference type="ARBA" id="ARBA00023209"/>
    </source>
</evidence>
<feature type="transmembrane region" description="Helical" evidence="16">
    <location>
        <begin position="321"/>
        <end position="341"/>
    </location>
</feature>
<feature type="transmembrane region" description="Helical" evidence="16">
    <location>
        <begin position="201"/>
        <end position="226"/>
    </location>
</feature>
<dbReference type="GO" id="GO:0016024">
    <property type="term" value="P:CDP-diacylglycerol biosynthetic process"/>
    <property type="evidence" value="ECO:0007669"/>
    <property type="project" value="UniProtKB-UniRule"/>
</dbReference>
<evidence type="ECO:0000256" key="1">
    <source>
        <dbReference type="ARBA" id="ARBA00001698"/>
    </source>
</evidence>
<dbReference type="UniPathway" id="UPA00557">
    <property type="reaction ID" value="UER00614"/>
</dbReference>
<keyword evidence="13 16" id="KW-0472">Membrane</keyword>
<feature type="transmembrane region" description="Helical" evidence="16">
    <location>
        <begin position="238"/>
        <end position="260"/>
    </location>
</feature>
<dbReference type="GO" id="GO:0005789">
    <property type="term" value="C:endoplasmic reticulum membrane"/>
    <property type="evidence" value="ECO:0007669"/>
    <property type="project" value="TreeGrafter"/>
</dbReference>
<proteinExistence type="inferred from homology"/>
<dbReference type="PANTHER" id="PTHR13773:SF8">
    <property type="entry name" value="PHOSPHATIDATE CYTIDYLYLTRANSFERASE, PHOTORECEPTOR-SPECIFIC"/>
    <property type="match status" value="1"/>
</dbReference>
<keyword evidence="12 16" id="KW-0443">Lipid metabolism</keyword>
<comment type="pathway">
    <text evidence="3 16 17">Phospholipid metabolism; CDP-diacylglycerol biosynthesis; CDP-diacylglycerol from sn-glycerol 3-phosphate: step 3/3.</text>
</comment>